<accession>C7GCU1</accession>
<evidence type="ECO:0000313" key="2">
    <source>
        <dbReference type="EMBL" id="EEV00369.1"/>
    </source>
</evidence>
<feature type="domain" description="DUF5717" evidence="1">
    <location>
        <begin position="16"/>
        <end position="523"/>
    </location>
</feature>
<dbReference type="Proteomes" id="UP000004828">
    <property type="component" value="Unassembled WGS sequence"/>
</dbReference>
<evidence type="ECO:0000259" key="1">
    <source>
        <dbReference type="Pfam" id="PF18984"/>
    </source>
</evidence>
<sequence length="530" mass="62337">MKKQAIKREKAGVDLRRRIQQLARGKFEHLKPSLSISVDKIDITAMEGNDISGDFVITSTNHVPMRGIVYSSNPRMECLTPQFEGEEIRIRYQFHSYGLIEGDIQKGEFCIVVEQGEYNLSFVVSVSKLYAESSVGKVKNLSDFARLSENDFDEAFHLFYSGKFKNIFHPDEKREMLLYEGLSKGTPSGQKVEEFLIGIHKKKRTVVSLEESSAIFYQVHENRLETFQVNRNQHGYLEIRVHSDAEFLVLKKPRVTDEMFVGSICDVEYYIVAEKMHAGRNFGKIRLEIPGQKPLIYTVCATTKQENKTKDEPVFFDIQKSRIKLMQLYLEYRLKRIVTGVWANQSGVILDHLSVLCENEKIYGLMKAQTLIINRQRQEASWILDDFKRTCEDHESPEWGYYLYLCTLMEREPSYVDRLTTEVEQIFKLHPDNSMLFWVLLFLKEEYYQKPAERLEAIRDWMRYDNSPYFYLEAYYLIWQDPYLLARLGSFEVRILYWTARWGIMTRDIAIQVAGLISEKKNIIRFYTIF</sequence>
<comment type="caution">
    <text evidence="2">The sequence shown here is derived from an EMBL/GenBank/DDBJ whole genome shotgun (WGS) entry which is preliminary data.</text>
</comment>
<name>C7GCU1_9FIRM</name>
<protein>
    <recommendedName>
        <fullName evidence="1">DUF5717 domain-containing protein</fullName>
    </recommendedName>
</protein>
<dbReference type="Pfam" id="PF18984">
    <property type="entry name" value="DUF5717_N"/>
    <property type="match status" value="1"/>
</dbReference>
<organism evidence="2 3">
    <name type="scientific">Roseburia intestinalis L1-82</name>
    <dbReference type="NCBI Taxonomy" id="536231"/>
    <lineage>
        <taxon>Bacteria</taxon>
        <taxon>Bacillati</taxon>
        <taxon>Bacillota</taxon>
        <taxon>Clostridia</taxon>
        <taxon>Lachnospirales</taxon>
        <taxon>Lachnospiraceae</taxon>
        <taxon>Roseburia</taxon>
    </lineage>
</organism>
<gene>
    <name evidence="2" type="ORF">ROSINTL182_07741</name>
</gene>
<dbReference type="HOGENOM" id="CLU_513751_0_0_9"/>
<proteinExistence type="predicted"/>
<dbReference type="AlphaFoldDB" id="C7GCU1"/>
<reference evidence="2 3" key="1">
    <citation type="submission" date="2009-08" db="EMBL/GenBank/DDBJ databases">
        <authorList>
            <person name="Weinstock G."/>
            <person name="Sodergren E."/>
            <person name="Clifton S."/>
            <person name="Fulton L."/>
            <person name="Fulton B."/>
            <person name="Courtney L."/>
            <person name="Fronick C."/>
            <person name="Harrison M."/>
            <person name="Strong C."/>
            <person name="Farmer C."/>
            <person name="Delahaunty K."/>
            <person name="Markovic C."/>
            <person name="Hall O."/>
            <person name="Minx P."/>
            <person name="Tomlinson C."/>
            <person name="Mitreva M."/>
            <person name="Nelson J."/>
            <person name="Hou S."/>
            <person name="Wollam A."/>
            <person name="Pepin K.H."/>
            <person name="Johnson M."/>
            <person name="Bhonagiri V."/>
            <person name="Nash W.E."/>
            <person name="Warren W."/>
            <person name="Chinwalla A."/>
            <person name="Mardis E.R."/>
            <person name="Wilson R.K."/>
        </authorList>
    </citation>
    <scope>NUCLEOTIDE SEQUENCE [LARGE SCALE GENOMIC DNA]</scope>
    <source>
        <strain evidence="2 3">L1-82</strain>
    </source>
</reference>
<evidence type="ECO:0000313" key="3">
    <source>
        <dbReference type="Proteomes" id="UP000004828"/>
    </source>
</evidence>
<dbReference type="InterPro" id="IPR043775">
    <property type="entry name" value="DUF5717_N"/>
</dbReference>
<dbReference type="EMBL" id="ABYJ02000136">
    <property type="protein sequence ID" value="EEV00369.1"/>
    <property type="molecule type" value="Genomic_DNA"/>
</dbReference>